<evidence type="ECO:0000259" key="1">
    <source>
        <dbReference type="Pfam" id="PF06985"/>
    </source>
</evidence>
<gene>
    <name evidence="2" type="ORF">BP6252_08703</name>
</gene>
<dbReference type="STRING" id="1849047.A0A3D8R6L8"/>
<dbReference type="Pfam" id="PF06985">
    <property type="entry name" value="HET"/>
    <property type="match status" value="1"/>
</dbReference>
<accession>A0A3D8R6L8</accession>
<dbReference type="AlphaFoldDB" id="A0A3D8R6L8"/>
<dbReference type="OrthoDB" id="3486565at2759"/>
<evidence type="ECO:0000313" key="2">
    <source>
        <dbReference type="EMBL" id="RDW69683.1"/>
    </source>
</evidence>
<dbReference type="Proteomes" id="UP000256645">
    <property type="component" value="Unassembled WGS sequence"/>
</dbReference>
<name>A0A3D8R6L8_9HELO</name>
<dbReference type="PANTHER" id="PTHR33112">
    <property type="entry name" value="DOMAIN PROTEIN, PUTATIVE-RELATED"/>
    <property type="match status" value="1"/>
</dbReference>
<protein>
    <recommendedName>
        <fullName evidence="1">Heterokaryon incompatibility domain-containing protein</fullName>
    </recommendedName>
</protein>
<organism evidence="2 3">
    <name type="scientific">Coleophoma cylindrospora</name>
    <dbReference type="NCBI Taxonomy" id="1849047"/>
    <lineage>
        <taxon>Eukaryota</taxon>
        <taxon>Fungi</taxon>
        <taxon>Dikarya</taxon>
        <taxon>Ascomycota</taxon>
        <taxon>Pezizomycotina</taxon>
        <taxon>Leotiomycetes</taxon>
        <taxon>Helotiales</taxon>
        <taxon>Dermateaceae</taxon>
        <taxon>Coleophoma</taxon>
    </lineage>
</organism>
<sequence>MEREIDSSLPSPCAVCRNLDYYLFEPGDEYGAIHDGTNPTKYLTLQFQSLKVSAERGCSTCDIINRGTHLFWGDYPEKSDISSDDDVRPYHLCLERRPGKSLTVFRYRYKPWISEIRMRIEFFTKHDATSAHPAFGSAKTVEPYLTIDSATKTINAWLTACEQAHPLCQMPLSPLPKRVLNIAGELPKLVETDGSIYGKYITLSHCWGQDPHIQPTMTTSSNIKNRKEGIPPEQLCTLFKDFIDLVRRLGYEFVWIDSLCIIQDDHEDWINESGKMADVYSNAIFNIAATSLPDSSHGLFLERRTPDFSDYATRPLYSHTLKFATDTSSTVSIRVSHRSDHRFLCDGVINGRWDQAPLLTRAWALQERLLARRSIHFCLSELIWECRDSYSCECMEMERQDCQSQILALLSGDTRAESAGSARSTLHKQLFSRLYRGTLPLQYVYNLWLDLVMEYSVLDLSRPWDRYHAFAGIADIFNRTVKDKCLAGIWKNDIARGLYWAGAPISSESHSRSAIAPTWSWMSRVCLHQGQLSSDTGYKSTDNCIRDERLIISHSTLGADFSFGPCKDNILDITAAVIPARICSVGDHGRCQYNINLQYPNWTERHVLLDADCPGSSGDDLRDGDECFCLLLGRGSLRLYIGVIELACFVVLRQDRGREGGLFNRIGVAQLECDDYNQFENAEVRRLSVI</sequence>
<feature type="domain" description="Heterokaryon incompatibility" evidence="1">
    <location>
        <begin position="200"/>
        <end position="367"/>
    </location>
</feature>
<keyword evidence="3" id="KW-1185">Reference proteome</keyword>
<dbReference type="EMBL" id="PDLM01000009">
    <property type="protein sequence ID" value="RDW69683.1"/>
    <property type="molecule type" value="Genomic_DNA"/>
</dbReference>
<reference evidence="2 3" key="1">
    <citation type="journal article" date="2018" name="IMA Fungus">
        <title>IMA Genome-F 9: Draft genome sequence of Annulohypoxylon stygium, Aspergillus mulundensis, Berkeleyomyces basicola (syn. Thielaviopsis basicola), Ceratocystis smalleyi, two Cercospora beticola strains, Coleophoma cylindrospora, Fusarium fracticaudum, Phialophora cf. hyalina, and Morchella septimelata.</title>
        <authorList>
            <person name="Wingfield B.D."/>
            <person name="Bills G.F."/>
            <person name="Dong Y."/>
            <person name="Huang W."/>
            <person name="Nel W.J."/>
            <person name="Swalarsk-Parry B.S."/>
            <person name="Vaghefi N."/>
            <person name="Wilken P.M."/>
            <person name="An Z."/>
            <person name="de Beer Z.W."/>
            <person name="De Vos L."/>
            <person name="Chen L."/>
            <person name="Duong T.A."/>
            <person name="Gao Y."/>
            <person name="Hammerbacher A."/>
            <person name="Kikkert J.R."/>
            <person name="Li Y."/>
            <person name="Li H."/>
            <person name="Li K."/>
            <person name="Li Q."/>
            <person name="Liu X."/>
            <person name="Ma X."/>
            <person name="Naidoo K."/>
            <person name="Pethybridge S.J."/>
            <person name="Sun J."/>
            <person name="Steenkamp E.T."/>
            <person name="van der Nest M.A."/>
            <person name="van Wyk S."/>
            <person name="Wingfield M.J."/>
            <person name="Xiong C."/>
            <person name="Yue Q."/>
            <person name="Zhang X."/>
        </authorList>
    </citation>
    <scope>NUCLEOTIDE SEQUENCE [LARGE SCALE GENOMIC DNA]</scope>
    <source>
        <strain evidence="2 3">BP6252</strain>
    </source>
</reference>
<comment type="caution">
    <text evidence="2">The sequence shown here is derived from an EMBL/GenBank/DDBJ whole genome shotgun (WGS) entry which is preliminary data.</text>
</comment>
<dbReference type="PANTHER" id="PTHR33112:SF13">
    <property type="entry name" value="HETEROKARYON INCOMPATIBILITY DOMAIN-CONTAINING PROTEIN"/>
    <property type="match status" value="1"/>
</dbReference>
<evidence type="ECO:0000313" key="3">
    <source>
        <dbReference type="Proteomes" id="UP000256645"/>
    </source>
</evidence>
<dbReference type="InterPro" id="IPR010730">
    <property type="entry name" value="HET"/>
</dbReference>
<proteinExistence type="predicted"/>